<feature type="domain" description="Glucose-6-phosphate dehydrogenase assembly protein OpcA N-terminal" evidence="1">
    <location>
        <begin position="51"/>
        <end position="163"/>
    </location>
</feature>
<evidence type="ECO:0000259" key="1">
    <source>
        <dbReference type="Pfam" id="PF10128"/>
    </source>
</evidence>
<organism evidence="3 4">
    <name type="scientific">Frondihabitans australicus</name>
    <dbReference type="NCBI Taxonomy" id="386892"/>
    <lineage>
        <taxon>Bacteria</taxon>
        <taxon>Bacillati</taxon>
        <taxon>Actinomycetota</taxon>
        <taxon>Actinomycetes</taxon>
        <taxon>Micrococcales</taxon>
        <taxon>Microbacteriaceae</taxon>
        <taxon>Frondihabitans</taxon>
    </lineage>
</organism>
<dbReference type="InterPro" id="IPR046802">
    <property type="entry name" value="OpcA_G6PD_C"/>
</dbReference>
<dbReference type="AlphaFoldDB" id="A0A495IDS6"/>
<comment type="caution">
    <text evidence="3">The sequence shown here is derived from an EMBL/GenBank/DDBJ whole genome shotgun (WGS) entry which is preliminary data.</text>
</comment>
<evidence type="ECO:0000259" key="2">
    <source>
        <dbReference type="Pfam" id="PF20171"/>
    </source>
</evidence>
<dbReference type="RefSeq" id="WP_121368931.1">
    <property type="nucleotide sequence ID" value="NZ_RBKS01000001.1"/>
</dbReference>
<dbReference type="OrthoDB" id="128564at2"/>
<feature type="domain" description="Glucose-6-phosphate dehydrogenase assembly protein OpcA C-terminal" evidence="2">
    <location>
        <begin position="168"/>
        <end position="301"/>
    </location>
</feature>
<dbReference type="Pfam" id="PF10128">
    <property type="entry name" value="OpcA_G6PD_assem"/>
    <property type="match status" value="1"/>
</dbReference>
<dbReference type="InterPro" id="IPR046801">
    <property type="entry name" value="OpcA_G6PD_N"/>
</dbReference>
<proteinExistence type="predicted"/>
<dbReference type="InterPro" id="IPR004555">
    <property type="entry name" value="G6PDH_assembly_OpcA"/>
</dbReference>
<evidence type="ECO:0000313" key="4">
    <source>
        <dbReference type="Proteomes" id="UP000280008"/>
    </source>
</evidence>
<dbReference type="PANTHER" id="PTHR38658:SF1">
    <property type="entry name" value="OXPP CYCLE PROTEIN OPCA-RELATED"/>
    <property type="match status" value="1"/>
</dbReference>
<dbReference type="Proteomes" id="UP000280008">
    <property type="component" value="Unassembled WGS sequence"/>
</dbReference>
<dbReference type="EMBL" id="RBKS01000001">
    <property type="protein sequence ID" value="RKR74153.1"/>
    <property type="molecule type" value="Genomic_DNA"/>
</dbReference>
<accession>A0A495IDS6</accession>
<reference evidence="3 4" key="1">
    <citation type="submission" date="2018-10" db="EMBL/GenBank/DDBJ databases">
        <title>Sequencing the genomes of 1000 actinobacteria strains.</title>
        <authorList>
            <person name="Klenk H.-P."/>
        </authorList>
    </citation>
    <scope>NUCLEOTIDE SEQUENCE [LARGE SCALE GENOMIC DNA]</scope>
    <source>
        <strain evidence="3 4">DSM 17894</strain>
    </source>
</reference>
<name>A0A495IDS6_9MICO</name>
<sequence length="316" mass="33873">MIVDLPDSTISRVSKALVKIREEGGVVALGRVLTLVIATTLGHEEEAIEAANEASREHPMRVIVISTDDEISPDDDPRLDAQIRVGGDAGASEVILLRAYGDVARDEEGLVTGLLLPDAPVVAWWPGKAPAVVSESPLGRIAQRRITDAAAQSNPRQSIIDLASTYEPGDTDFAWTRLTLWRTQLAAALDQPPYEPVTAVEVSGAADSPSTLLLAAWLRLQLQVPVNHELTSRATGSSGIHGVKLVRASGPIELERSLVNVATLSQPGQPTHDLSLPRRSLRDCLAEELRRLDPDALFGNVVRSGVALLRSDPSND</sequence>
<evidence type="ECO:0000313" key="3">
    <source>
        <dbReference type="EMBL" id="RKR74153.1"/>
    </source>
</evidence>
<dbReference type="Pfam" id="PF20171">
    <property type="entry name" value="OpcA_G6PD_C"/>
    <property type="match status" value="1"/>
</dbReference>
<gene>
    <name evidence="3" type="ORF">C8E83_1261</name>
</gene>
<keyword evidence="4" id="KW-1185">Reference proteome</keyword>
<dbReference type="PANTHER" id="PTHR38658">
    <property type="entry name" value="OXPP CYCLE PROTEIN OPCA-RELATED"/>
    <property type="match status" value="1"/>
</dbReference>
<protein>
    <submittedName>
        <fullName evidence="3">Glucose-6-phosphate dehydrogenase assembly protein OpcA</fullName>
    </submittedName>
</protein>